<feature type="chain" id="PRO_5044826969" evidence="1">
    <location>
        <begin position="17"/>
        <end position="97"/>
    </location>
</feature>
<evidence type="ECO:0000256" key="1">
    <source>
        <dbReference type="SAM" id="SignalP"/>
    </source>
</evidence>
<proteinExistence type="predicted"/>
<dbReference type="PANTHER" id="PTHR11439">
    <property type="entry name" value="GAG-POL-RELATED RETROTRANSPOSON"/>
    <property type="match status" value="1"/>
</dbReference>
<gene>
    <name evidence="2" type="ORF">V5N11_003087</name>
</gene>
<dbReference type="EMBL" id="JBANAX010000386">
    <property type="protein sequence ID" value="KAL1210935.1"/>
    <property type="molecule type" value="Genomic_DNA"/>
</dbReference>
<dbReference type="PANTHER" id="PTHR11439:SF511">
    <property type="match status" value="1"/>
</dbReference>
<dbReference type="Proteomes" id="UP001558713">
    <property type="component" value="Unassembled WGS sequence"/>
</dbReference>
<evidence type="ECO:0000313" key="2">
    <source>
        <dbReference type="EMBL" id="KAL1210935.1"/>
    </source>
</evidence>
<feature type="signal peptide" evidence="1">
    <location>
        <begin position="1"/>
        <end position="16"/>
    </location>
</feature>
<organism evidence="2 3">
    <name type="scientific">Cardamine amara subsp. amara</name>
    <dbReference type="NCBI Taxonomy" id="228776"/>
    <lineage>
        <taxon>Eukaryota</taxon>
        <taxon>Viridiplantae</taxon>
        <taxon>Streptophyta</taxon>
        <taxon>Embryophyta</taxon>
        <taxon>Tracheophyta</taxon>
        <taxon>Spermatophyta</taxon>
        <taxon>Magnoliopsida</taxon>
        <taxon>eudicotyledons</taxon>
        <taxon>Gunneridae</taxon>
        <taxon>Pentapetalae</taxon>
        <taxon>rosids</taxon>
        <taxon>malvids</taxon>
        <taxon>Brassicales</taxon>
        <taxon>Brassicaceae</taxon>
        <taxon>Cardamineae</taxon>
        <taxon>Cardamine</taxon>
    </lineage>
</organism>
<accession>A0ABD1AVZ8</accession>
<dbReference type="CDD" id="cd09272">
    <property type="entry name" value="RNase_HI_RT_Ty1"/>
    <property type="match status" value="1"/>
</dbReference>
<evidence type="ECO:0000313" key="3">
    <source>
        <dbReference type="Proteomes" id="UP001558713"/>
    </source>
</evidence>
<sequence>MISLCLHIVMQIGLHACPLTRQSLTTYIIMLGDSIISWKTKKQHTLSCSSVEAEYRSMAMMYSELKWTIALLDSVGIKCLKPVHFHCDNKSSFAYCG</sequence>
<dbReference type="AlphaFoldDB" id="A0ABD1AVZ8"/>
<reference evidence="2 3" key="1">
    <citation type="submission" date="2024-04" db="EMBL/GenBank/DDBJ databases">
        <title>Genome assembly C_amara_ONT_v2.</title>
        <authorList>
            <person name="Yant L."/>
            <person name="Moore C."/>
            <person name="Slenker M."/>
        </authorList>
    </citation>
    <scope>NUCLEOTIDE SEQUENCE [LARGE SCALE GENOMIC DNA]</scope>
    <source>
        <tissue evidence="2">Leaf</tissue>
    </source>
</reference>
<keyword evidence="3" id="KW-1185">Reference proteome</keyword>
<protein>
    <submittedName>
        <fullName evidence="2">Retrovirus-related Pol polyprotein from transposon RE1</fullName>
    </submittedName>
</protein>
<name>A0ABD1AVZ8_CARAN</name>
<keyword evidence="1" id="KW-0732">Signal</keyword>
<comment type="caution">
    <text evidence="2">The sequence shown here is derived from an EMBL/GenBank/DDBJ whole genome shotgun (WGS) entry which is preliminary data.</text>
</comment>